<comment type="subcellular location">
    <subcellularLocation>
        <location evidence="1">Cytoplasm</location>
    </subcellularLocation>
</comment>
<dbReference type="RefSeq" id="WP_344769478.1">
    <property type="nucleotide sequence ID" value="NZ_BAABAK010000020.1"/>
</dbReference>
<dbReference type="InterPro" id="IPR011990">
    <property type="entry name" value="TPR-like_helical_dom_sf"/>
</dbReference>
<evidence type="ECO:0000256" key="7">
    <source>
        <dbReference type="SAM" id="SignalP"/>
    </source>
</evidence>
<keyword evidence="6" id="KW-0812">Transmembrane</keyword>
<keyword evidence="6" id="KW-0472">Membrane</keyword>
<dbReference type="PANTHER" id="PTHR46630">
    <property type="entry name" value="TETRATRICOPEPTIDE REPEAT PROTEIN 29"/>
    <property type="match status" value="1"/>
</dbReference>
<feature type="transmembrane region" description="Helical" evidence="6">
    <location>
        <begin position="382"/>
        <end position="403"/>
    </location>
</feature>
<keyword evidence="9" id="KW-1185">Reference proteome</keyword>
<dbReference type="Proteomes" id="UP001501081">
    <property type="component" value="Unassembled WGS sequence"/>
</dbReference>
<evidence type="ECO:0000256" key="4">
    <source>
        <dbReference type="ARBA" id="ARBA00022803"/>
    </source>
</evidence>
<keyword evidence="2" id="KW-0963">Cytoplasm</keyword>
<keyword evidence="6" id="KW-1133">Transmembrane helix</keyword>
<protein>
    <recommendedName>
        <fullName evidence="10">Tetratricopeptide repeat protein</fullName>
    </recommendedName>
</protein>
<feature type="chain" id="PRO_5045041216" description="Tetratricopeptide repeat protein" evidence="7">
    <location>
        <begin position="20"/>
        <end position="461"/>
    </location>
</feature>
<evidence type="ECO:0000256" key="3">
    <source>
        <dbReference type="ARBA" id="ARBA00022737"/>
    </source>
</evidence>
<dbReference type="InterPro" id="IPR019734">
    <property type="entry name" value="TPR_rpt"/>
</dbReference>
<dbReference type="EMBL" id="BAABAK010000020">
    <property type="protein sequence ID" value="GAA3981726.1"/>
    <property type="molecule type" value="Genomic_DNA"/>
</dbReference>
<dbReference type="SMART" id="SM00028">
    <property type="entry name" value="TPR"/>
    <property type="match status" value="5"/>
</dbReference>
<dbReference type="SUPFAM" id="SSF48452">
    <property type="entry name" value="TPR-like"/>
    <property type="match status" value="2"/>
</dbReference>
<comment type="similarity">
    <text evidence="5">Belongs to the Rap family.</text>
</comment>
<evidence type="ECO:0000256" key="1">
    <source>
        <dbReference type="ARBA" id="ARBA00004496"/>
    </source>
</evidence>
<dbReference type="PANTHER" id="PTHR46630:SF1">
    <property type="entry name" value="TETRATRICOPEPTIDE REPEAT PROTEIN 29"/>
    <property type="match status" value="1"/>
</dbReference>
<sequence>MKHIALTFALLFLVFTASAQKRVIDSLKRELSFKKADSSKAIALYTLSYYYLDYKPDSAMLLARQSYDLSKKNKFLRGESWALNSIASAFHALHNYPKAIEYYIEQIKVEEKREVPENIGNAYLSIALVYSSEKEVGKALYYALRADSIAKANKLPELKLFSKLNIGDIYEKANQLSSAMVYTHQAYELSILQKKDQLTGIALNNLGNIYNKRADYIKASSYYEQCIPFLQAAEDFNNLSECYIGLARTKKETGKIDSAIWYAKLAYDIATKNEFLAKAVDASVLLVKLYKNRANIDSAFAYQEIMVNLTDSIDSKERAKQVQSMTIAEDTRQKEISEAKEKEVEERKQKLQLLAIGVFIPIFFFISVFLSRKKVNKKIIEFSGILSLLMLFEYLTLFIHPFVAEKSHHSPFIEIVVFVIIASLLTPAHHKIEHWLIDKLSKMRAHHLQMRQKYDNDKLDK</sequence>
<dbReference type="Pfam" id="PF13424">
    <property type="entry name" value="TPR_12"/>
    <property type="match status" value="1"/>
</dbReference>
<reference evidence="9" key="1">
    <citation type="journal article" date="2019" name="Int. J. Syst. Evol. Microbiol.">
        <title>The Global Catalogue of Microorganisms (GCM) 10K type strain sequencing project: providing services to taxonomists for standard genome sequencing and annotation.</title>
        <authorList>
            <consortium name="The Broad Institute Genomics Platform"/>
            <consortium name="The Broad Institute Genome Sequencing Center for Infectious Disease"/>
            <person name="Wu L."/>
            <person name="Ma J."/>
        </authorList>
    </citation>
    <scope>NUCLEOTIDE SEQUENCE [LARGE SCALE GENOMIC DNA]</scope>
    <source>
        <strain evidence="9">JCM 17338</strain>
    </source>
</reference>
<gene>
    <name evidence="8" type="ORF">GCM10022246_37220</name>
</gene>
<proteinExistence type="inferred from homology"/>
<accession>A0ABP7QFJ8</accession>
<organism evidence="8 9">
    <name type="scientific">Pedobacter ginsengiterrae</name>
    <dbReference type="NCBI Taxonomy" id="871696"/>
    <lineage>
        <taxon>Bacteria</taxon>
        <taxon>Pseudomonadati</taxon>
        <taxon>Bacteroidota</taxon>
        <taxon>Sphingobacteriia</taxon>
        <taxon>Sphingobacteriales</taxon>
        <taxon>Sphingobacteriaceae</taxon>
        <taxon>Pedobacter</taxon>
    </lineage>
</organism>
<evidence type="ECO:0000256" key="2">
    <source>
        <dbReference type="ARBA" id="ARBA00022490"/>
    </source>
</evidence>
<evidence type="ECO:0000313" key="9">
    <source>
        <dbReference type="Proteomes" id="UP001501081"/>
    </source>
</evidence>
<evidence type="ECO:0000256" key="5">
    <source>
        <dbReference type="ARBA" id="ARBA00038253"/>
    </source>
</evidence>
<evidence type="ECO:0008006" key="10">
    <source>
        <dbReference type="Google" id="ProtNLM"/>
    </source>
</evidence>
<feature type="signal peptide" evidence="7">
    <location>
        <begin position="1"/>
        <end position="19"/>
    </location>
</feature>
<evidence type="ECO:0000256" key="6">
    <source>
        <dbReference type="SAM" id="Phobius"/>
    </source>
</evidence>
<keyword evidence="4" id="KW-0802">TPR repeat</keyword>
<keyword evidence="3" id="KW-0677">Repeat</keyword>
<keyword evidence="7" id="KW-0732">Signal</keyword>
<dbReference type="Gene3D" id="1.25.40.10">
    <property type="entry name" value="Tetratricopeptide repeat domain"/>
    <property type="match status" value="2"/>
</dbReference>
<evidence type="ECO:0000313" key="8">
    <source>
        <dbReference type="EMBL" id="GAA3981726.1"/>
    </source>
</evidence>
<dbReference type="InterPro" id="IPR051476">
    <property type="entry name" value="Bac_ResReg_Asp_Phosphatase"/>
</dbReference>
<comment type="caution">
    <text evidence="8">The sequence shown here is derived from an EMBL/GenBank/DDBJ whole genome shotgun (WGS) entry which is preliminary data.</text>
</comment>
<name>A0ABP7QFJ8_9SPHI</name>
<feature type="transmembrane region" description="Helical" evidence="6">
    <location>
        <begin position="351"/>
        <end position="370"/>
    </location>
</feature>